<organism evidence="1 2">
    <name type="scientific">Adiantum capillus-veneris</name>
    <name type="common">Maidenhair fern</name>
    <dbReference type="NCBI Taxonomy" id="13818"/>
    <lineage>
        <taxon>Eukaryota</taxon>
        <taxon>Viridiplantae</taxon>
        <taxon>Streptophyta</taxon>
        <taxon>Embryophyta</taxon>
        <taxon>Tracheophyta</taxon>
        <taxon>Polypodiopsida</taxon>
        <taxon>Polypodiidae</taxon>
        <taxon>Polypodiales</taxon>
        <taxon>Pteridineae</taxon>
        <taxon>Pteridaceae</taxon>
        <taxon>Vittarioideae</taxon>
        <taxon>Adiantum</taxon>
    </lineage>
</organism>
<accession>A0A9D4UXH3</accession>
<comment type="caution">
    <text evidence="1">The sequence shown here is derived from an EMBL/GenBank/DDBJ whole genome shotgun (WGS) entry which is preliminary data.</text>
</comment>
<proteinExistence type="predicted"/>
<evidence type="ECO:0000313" key="1">
    <source>
        <dbReference type="EMBL" id="KAI5075704.1"/>
    </source>
</evidence>
<dbReference type="Proteomes" id="UP000886520">
    <property type="component" value="Chromosome 9"/>
</dbReference>
<sequence>MGGNAGPLAALQPARPQGLEGDPWKVLRQGAMGACSAICHATLIFETLEEVALPVFPLGDRLGGQGSFRRARPPCNGLLVEMHYQVR</sequence>
<keyword evidence="2" id="KW-1185">Reference proteome</keyword>
<evidence type="ECO:0000313" key="2">
    <source>
        <dbReference type="Proteomes" id="UP000886520"/>
    </source>
</evidence>
<dbReference type="EMBL" id="JABFUD020000009">
    <property type="protein sequence ID" value="KAI5075704.1"/>
    <property type="molecule type" value="Genomic_DNA"/>
</dbReference>
<name>A0A9D4UXH3_ADICA</name>
<protein>
    <submittedName>
        <fullName evidence="1">Uncharacterized protein</fullName>
    </submittedName>
</protein>
<dbReference type="AlphaFoldDB" id="A0A9D4UXH3"/>
<gene>
    <name evidence="1" type="ORF">GOP47_0009780</name>
</gene>
<reference evidence="1" key="1">
    <citation type="submission" date="2021-01" db="EMBL/GenBank/DDBJ databases">
        <title>Adiantum capillus-veneris genome.</title>
        <authorList>
            <person name="Fang Y."/>
            <person name="Liao Q."/>
        </authorList>
    </citation>
    <scope>NUCLEOTIDE SEQUENCE</scope>
    <source>
        <strain evidence="1">H3</strain>
        <tissue evidence="1">Leaf</tissue>
    </source>
</reference>